<keyword evidence="3" id="KW-1185">Reference proteome</keyword>
<gene>
    <name evidence="2" type="ORF">CTHT_0015590</name>
</gene>
<dbReference type="KEGG" id="cthr:CTHT_0015590"/>
<dbReference type="STRING" id="759272.G0S213"/>
<dbReference type="AlphaFoldDB" id="G0S213"/>
<dbReference type="Proteomes" id="UP000008066">
    <property type="component" value="Unassembled WGS sequence"/>
</dbReference>
<reference evidence="2 3" key="1">
    <citation type="journal article" date="2011" name="Cell">
        <title>Insight into structure and assembly of the nuclear pore complex by utilizing the genome of a eukaryotic thermophile.</title>
        <authorList>
            <person name="Amlacher S."/>
            <person name="Sarges P."/>
            <person name="Flemming D."/>
            <person name="van Noort V."/>
            <person name="Kunze R."/>
            <person name="Devos D.P."/>
            <person name="Arumugam M."/>
            <person name="Bork P."/>
            <person name="Hurt E."/>
        </authorList>
    </citation>
    <scope>NUCLEOTIDE SEQUENCE [LARGE SCALE GENOMIC DNA]</scope>
    <source>
        <strain evidence="3">DSM 1495 / CBS 144.50 / IMI 039719</strain>
    </source>
</reference>
<dbReference type="GeneID" id="18255597"/>
<evidence type="ECO:0000256" key="1">
    <source>
        <dbReference type="SAM" id="MobiDB-lite"/>
    </source>
</evidence>
<feature type="region of interest" description="Disordered" evidence="1">
    <location>
        <begin position="35"/>
        <end position="61"/>
    </location>
</feature>
<feature type="region of interest" description="Disordered" evidence="1">
    <location>
        <begin position="130"/>
        <end position="274"/>
    </location>
</feature>
<organism evidence="3">
    <name type="scientific">Chaetomium thermophilum (strain DSM 1495 / CBS 144.50 / IMI 039719)</name>
    <name type="common">Thermochaetoides thermophila</name>
    <dbReference type="NCBI Taxonomy" id="759272"/>
    <lineage>
        <taxon>Eukaryota</taxon>
        <taxon>Fungi</taxon>
        <taxon>Dikarya</taxon>
        <taxon>Ascomycota</taxon>
        <taxon>Pezizomycotina</taxon>
        <taxon>Sordariomycetes</taxon>
        <taxon>Sordariomycetidae</taxon>
        <taxon>Sordariales</taxon>
        <taxon>Chaetomiaceae</taxon>
        <taxon>Thermochaetoides</taxon>
    </lineage>
</organism>
<feature type="compositionally biased region" description="Basic and acidic residues" evidence="1">
    <location>
        <begin position="199"/>
        <end position="208"/>
    </location>
</feature>
<dbReference type="OrthoDB" id="5369448at2759"/>
<feature type="compositionally biased region" description="Polar residues" evidence="1">
    <location>
        <begin position="165"/>
        <end position="177"/>
    </location>
</feature>
<evidence type="ECO:0000313" key="2">
    <source>
        <dbReference type="EMBL" id="EGS23073.1"/>
    </source>
</evidence>
<dbReference type="eggNOG" id="ENOG502SAW3">
    <property type="taxonomic scope" value="Eukaryota"/>
</dbReference>
<dbReference type="HOGENOM" id="CLU_304824_0_0_1"/>
<feature type="compositionally biased region" description="Low complexity" evidence="1">
    <location>
        <begin position="256"/>
        <end position="268"/>
    </location>
</feature>
<protein>
    <submittedName>
        <fullName evidence="2">Uncharacterized protein</fullName>
    </submittedName>
</protein>
<feature type="compositionally biased region" description="Low complexity" evidence="1">
    <location>
        <begin position="647"/>
        <end position="663"/>
    </location>
</feature>
<evidence type="ECO:0000313" key="3">
    <source>
        <dbReference type="Proteomes" id="UP000008066"/>
    </source>
</evidence>
<dbReference type="RefSeq" id="XP_006692065.1">
    <property type="nucleotide sequence ID" value="XM_006692002.1"/>
</dbReference>
<feature type="compositionally biased region" description="Polar residues" evidence="1">
    <location>
        <begin position="209"/>
        <end position="246"/>
    </location>
</feature>
<accession>G0S213</accession>
<feature type="compositionally biased region" description="Low complexity" evidence="1">
    <location>
        <begin position="769"/>
        <end position="784"/>
    </location>
</feature>
<feature type="region of interest" description="Disordered" evidence="1">
    <location>
        <begin position="765"/>
        <end position="784"/>
    </location>
</feature>
<proteinExistence type="predicted"/>
<name>G0S213_CHATD</name>
<sequence length="974" mass="107643">MPGKVPNLDLDPSVRVDPTFECAVGLMVDGISTTPKRMSSSARGGREGIFKAGEGTSRKPMEAAVVDPETMPQAETHADSINGLHEAIDCAYESLHPHIAQRKGSLCAEALVQEAARVVHDKTEKYTAQANTGRCDDGRSLEHSSLNTGSQDGREANRVRRHPQYRSTSSEDTGSSPNEHDDDVFSDRSAQSSPCSLDAKYEVTDSCDKTATGSPQQQDELLNSSLHRESFTSSPKESTRRTSGYSGISDLHAMTSSPTPSISNGSSPLPLSNKKRRTNGLAARITSPVAPVQYSPKGKSTPPRFRSRKEAPLVLLHVTLLPLRWVWGDVVNNMDAIVTAHNARLKERVMANLEAEGKPMIGKLEPSDGLKTLRDVWRELQDRVGDTVLERGILIPHPQNDYEILEERLLEALELPVKRRARILECGHYLGPSNVDDDSEDDPDFDDYDDDYSRREKHGKRHWCSLCRSEIKFEELGPNKAFRIKVYASNGLMKAGAWEACWKEMERVDVEIEPLVDIPMQNELEKLAMAQFELEDHHRREEEVALGIGFEQHARDANESFHLRSDTPVMNIRGQSAAGQLSSGEAMPTPSPVSVLPAAEELAALRTKTPMIDISGGYRHHDEELLHEIHGETDLVAPRNEAFNPYQQPQQRAQSRSQASSAAMVDSTVCRPRSQHADVHQSDPYRQPQPPRQRPHSSRKMFVLDENTSFVDLLMEAFKVLLRDPKNVAIIVLSLFLVVLVKQPRRPGSGLEVVMPGRAPQVIQEPMTSVQSQQQPQQPQVQPVPQVLDGPGAQMSQLPQEQSQAMALQVQPQGLEPIVASSIVAESPFDPRVGSASDLSQSPKKERMQIEGTPFSQLSQKVQAAELETNGRARDAKTVALASSNSVIDPLVCHWLEHPQCLKISPFDDCISSPINALNLYDDHCFDSEPTLTISVSSTDPSVFVSGPMVTACKTVRIYETVTETVRVSVITQT</sequence>
<feature type="region of interest" description="Disordered" evidence="1">
    <location>
        <begin position="646"/>
        <end position="699"/>
    </location>
</feature>
<dbReference type="EMBL" id="GL988039">
    <property type="protein sequence ID" value="EGS23073.1"/>
    <property type="molecule type" value="Genomic_DNA"/>
</dbReference>